<organism evidence="9 10">
    <name type="scientific">Labrus bergylta</name>
    <name type="common">ballan wrasse</name>
    <dbReference type="NCBI Taxonomy" id="56723"/>
    <lineage>
        <taxon>Eukaryota</taxon>
        <taxon>Metazoa</taxon>
        <taxon>Chordata</taxon>
        <taxon>Craniata</taxon>
        <taxon>Vertebrata</taxon>
        <taxon>Euteleostomi</taxon>
        <taxon>Actinopterygii</taxon>
        <taxon>Neopterygii</taxon>
        <taxon>Teleostei</taxon>
        <taxon>Neoteleostei</taxon>
        <taxon>Acanthomorphata</taxon>
        <taxon>Eupercaria</taxon>
        <taxon>Labriformes</taxon>
        <taxon>Labridae</taxon>
        <taxon>Labrus</taxon>
    </lineage>
</organism>
<dbReference type="InterPro" id="IPR026096">
    <property type="entry name" value="R-trans_p"/>
</dbReference>
<dbReference type="PANTHER" id="PTHR14402:SF8">
    <property type="entry name" value="RECEPTOR-TRANSPORTING PROTEIN 4"/>
    <property type="match status" value="1"/>
</dbReference>
<dbReference type="Proteomes" id="UP000261660">
    <property type="component" value="Unplaced"/>
</dbReference>
<keyword evidence="10" id="KW-1185">Reference proteome</keyword>
<dbReference type="PANTHER" id="PTHR14402">
    <property type="entry name" value="RECEPTOR TRANSPORTING PROTEIN"/>
    <property type="match status" value="1"/>
</dbReference>
<evidence type="ECO:0000313" key="9">
    <source>
        <dbReference type="Ensembl" id="ENSLBEP00000033600.1"/>
    </source>
</evidence>
<dbReference type="GeneTree" id="ENSGT00940000164175"/>
<evidence type="ECO:0000256" key="3">
    <source>
        <dbReference type="ARBA" id="ARBA00022723"/>
    </source>
</evidence>
<evidence type="ECO:0000256" key="2">
    <source>
        <dbReference type="ARBA" id="ARBA00022692"/>
    </source>
</evidence>
<evidence type="ECO:0000256" key="5">
    <source>
        <dbReference type="ARBA" id="ARBA00022833"/>
    </source>
</evidence>
<protein>
    <submittedName>
        <fullName evidence="9">Receptor-transporting protein 3-like</fullName>
    </submittedName>
</protein>
<keyword evidence="2" id="KW-0812">Transmembrane</keyword>
<keyword evidence="5" id="KW-0862">Zinc</keyword>
<dbReference type="InterPro" id="IPR027377">
    <property type="entry name" value="ZAR1/RTP1-5-like_Znf-3CxxC"/>
</dbReference>
<evidence type="ECO:0000313" key="10">
    <source>
        <dbReference type="Proteomes" id="UP000261660"/>
    </source>
</evidence>
<evidence type="ECO:0000256" key="7">
    <source>
        <dbReference type="ARBA" id="ARBA00023136"/>
    </source>
</evidence>
<keyword evidence="4" id="KW-0863">Zinc-finger</keyword>
<keyword evidence="7" id="KW-0472">Membrane</keyword>
<reference evidence="9" key="2">
    <citation type="submission" date="2025-09" db="UniProtKB">
        <authorList>
            <consortium name="Ensembl"/>
        </authorList>
    </citation>
    <scope>IDENTIFICATION</scope>
</reference>
<evidence type="ECO:0000256" key="4">
    <source>
        <dbReference type="ARBA" id="ARBA00022771"/>
    </source>
</evidence>
<dbReference type="GO" id="GO:0051205">
    <property type="term" value="P:protein insertion into membrane"/>
    <property type="evidence" value="ECO:0007669"/>
    <property type="project" value="TreeGrafter"/>
</dbReference>
<dbReference type="InParanoid" id="A0A3Q3NGQ7"/>
<proteinExistence type="predicted"/>
<name>A0A3Q3NGQ7_9LABR</name>
<dbReference type="Pfam" id="PF13695">
    <property type="entry name" value="Zn_ribbon_3CxxC"/>
    <property type="match status" value="1"/>
</dbReference>
<feature type="domain" description="3CxxC-type" evidence="8">
    <location>
        <begin position="77"/>
        <end position="185"/>
    </location>
</feature>
<sequence>MKHFSFVSLTIREGQVFLRNIESSVDTDSDRMAEPEWTSIFQNYATSMREGDSWCLQFDNTLVPNSPKPGWQQYIKNTGARFLCTKCGRSWPSNRVMVVFHMQLKDGQGVVKVRRFRQDCKKCKEAPMEKPSITPDNINILMESLVEKIRIKCYHEDLGKANRPFQKLDVKSPHEPTHCEACREGICTQEMQM</sequence>
<dbReference type="AlphaFoldDB" id="A0A3Q3NGQ7"/>
<evidence type="ECO:0000259" key="8">
    <source>
        <dbReference type="SMART" id="SM01328"/>
    </source>
</evidence>
<dbReference type="Ensembl" id="ENSLBET00000035071.1">
    <property type="protein sequence ID" value="ENSLBEP00000033600.1"/>
    <property type="gene ID" value="ENSLBEG00000025312.1"/>
</dbReference>
<accession>A0A3Q3NGQ7</accession>
<reference evidence="9" key="1">
    <citation type="submission" date="2025-08" db="UniProtKB">
        <authorList>
            <consortium name="Ensembl"/>
        </authorList>
    </citation>
    <scope>IDENTIFICATION</scope>
</reference>
<comment type="subcellular location">
    <subcellularLocation>
        <location evidence="1">Membrane</location>
        <topology evidence="1">Single-pass membrane protein</topology>
    </subcellularLocation>
</comment>
<evidence type="ECO:0000256" key="1">
    <source>
        <dbReference type="ARBA" id="ARBA00004167"/>
    </source>
</evidence>
<dbReference type="SMART" id="SM01328">
    <property type="entry name" value="zf-3CxxC"/>
    <property type="match status" value="1"/>
</dbReference>
<dbReference type="GO" id="GO:0006612">
    <property type="term" value="P:protein targeting to membrane"/>
    <property type="evidence" value="ECO:0007669"/>
    <property type="project" value="TreeGrafter"/>
</dbReference>
<keyword evidence="3" id="KW-0479">Metal-binding</keyword>
<evidence type="ECO:0000256" key="6">
    <source>
        <dbReference type="ARBA" id="ARBA00022989"/>
    </source>
</evidence>
<dbReference type="GO" id="GO:0031849">
    <property type="term" value="F:olfactory receptor binding"/>
    <property type="evidence" value="ECO:0007669"/>
    <property type="project" value="TreeGrafter"/>
</dbReference>
<dbReference type="STRING" id="56723.ENSLBEP00000033600"/>
<dbReference type="GO" id="GO:0016020">
    <property type="term" value="C:membrane"/>
    <property type="evidence" value="ECO:0007669"/>
    <property type="project" value="UniProtKB-SubCell"/>
</dbReference>
<keyword evidence="6" id="KW-1133">Transmembrane helix</keyword>
<dbReference type="GO" id="GO:0008270">
    <property type="term" value="F:zinc ion binding"/>
    <property type="evidence" value="ECO:0007669"/>
    <property type="project" value="UniProtKB-KW"/>
</dbReference>